<sequence length="914" mass="102769">MFLSVNGLKPKNIFSVLFTIILGILCTGNFTYGKAVARIDAITRNHSSSKETVLLADKGVAKLPIIISDKASKDTIARAEELAGYLEKITGAKFEVKTGTGTDNPAIFLGTIAEFPTPSAADGLKIYDIYDGRDAYAIRTEQGCVKLLGATELGVSHAMSRFLTLLGCRWFFPGPTWEVIPKISRLSFNINETDRPEVLGMYFGYDMGQQYEPNDPDAGQATKSWNRKNLLASGFKSAAGHCAHNVVQRFWNEFQAHPEMRALIKDENGNLIRTGTGPETPPGQPLKPGSKSWGIWGQLCVSNPETQKLVIRYVQEQFDKNPNLEMAGVGPDDGGGWCLCPECAKLGDCGNQAFYLANIVAKAIQKSHPGKLVGLLAYNWHCDPPDFPLEQNIYVELTITLLINTKYGFDRLLELWPTKVKYVGLYDYWAVYDWTRDNMPAGRTGNLKYVAEKIPYYIKHGLSCMRAECGNSWGGQGLGYCLAIHLMWNTSVDVEALKNDFYEKAFGPAAKEMKAYYEHTDLGNEPIVGPAFYRICCDYLEAAEKAAAGRQDVLARIEQLKEYNVYVYMLNKERDTNANFEERKKWAFETLKWNYRIRNTYMTFWTFFAGMTTKQWANEFKEPTWNWYENYWVQKKPEQIPYRDPNPITPEETAAWFQKMKEEYGTVPKVTPLTFSKRLVAPEWPAKIPPEKPSQPVMHGPFTYALASMKGEPLRFSMNNGTMYPNSPPGTYVLTDTTGKEITRGTVPICPKTPTQVEIKVPSAGVYYFKFNDSGAGTLFIPDQNLRAAFIPEGPRGYTMLRGSWFYVPKGTTEIQLAASCGGVRMGIRDPEGKWLECKNHPYTPATKDGLNFKADGYYYIIPVPKGMDGKMWGLMLPQFGGVIHFFNIPTILCMSPDGPIIPEEVAKKDGLKW</sequence>
<evidence type="ECO:0008006" key="4">
    <source>
        <dbReference type="Google" id="ProtNLM"/>
    </source>
</evidence>
<comment type="caution">
    <text evidence="3">The sequence shown here is derived from an EMBL/GenBank/DDBJ whole genome shotgun (WGS) entry which is preliminary data.</text>
</comment>
<dbReference type="EMBL" id="MWDQ01000048">
    <property type="protein sequence ID" value="OQB74204.1"/>
    <property type="molecule type" value="Genomic_DNA"/>
</dbReference>
<dbReference type="InterPro" id="IPR029018">
    <property type="entry name" value="Hex-like_dom2"/>
</dbReference>
<dbReference type="PANTHER" id="PTHR47406">
    <property type="entry name" value="COAGULATION FACTOR 5/8 TYPE, C-TERMINAL"/>
    <property type="match status" value="1"/>
</dbReference>
<keyword evidence="2" id="KW-0812">Transmembrane</keyword>
<feature type="transmembrane region" description="Helical" evidence="2">
    <location>
        <begin position="12"/>
        <end position="32"/>
    </location>
</feature>
<dbReference type="Proteomes" id="UP000485562">
    <property type="component" value="Unassembled WGS sequence"/>
</dbReference>
<dbReference type="SUPFAM" id="SSF55545">
    <property type="entry name" value="beta-N-acetylhexosaminidase-like domain"/>
    <property type="match status" value="1"/>
</dbReference>
<evidence type="ECO:0000313" key="3">
    <source>
        <dbReference type="EMBL" id="OQB74204.1"/>
    </source>
</evidence>
<reference evidence="3" key="1">
    <citation type="submission" date="2017-02" db="EMBL/GenBank/DDBJ databases">
        <title>Delving into the versatile metabolic prowess of the omnipresent phylum Bacteroidetes.</title>
        <authorList>
            <person name="Nobu M.K."/>
            <person name="Mei R."/>
            <person name="Narihiro T."/>
            <person name="Kuroda K."/>
            <person name="Liu W.-T."/>
        </authorList>
    </citation>
    <scope>NUCLEOTIDE SEQUENCE</scope>
    <source>
        <strain evidence="3">ADurb.Bin131</strain>
    </source>
</reference>
<dbReference type="InterPro" id="IPR032287">
    <property type="entry name" value="DUF4838"/>
</dbReference>
<accession>A0A1V6CBL5</accession>
<dbReference type="Pfam" id="PF16126">
    <property type="entry name" value="DUF4838"/>
    <property type="match status" value="1"/>
</dbReference>
<dbReference type="PANTHER" id="PTHR47406:SF2">
    <property type="entry name" value="ALPHA GLUCURONIDASE N-TERMINAL DOMAIN-CONTAINING PROTEIN"/>
    <property type="match status" value="1"/>
</dbReference>
<evidence type="ECO:0000256" key="1">
    <source>
        <dbReference type="ARBA" id="ARBA00022801"/>
    </source>
</evidence>
<keyword evidence="2" id="KW-0472">Membrane</keyword>
<keyword evidence="1" id="KW-0378">Hydrolase</keyword>
<dbReference type="GO" id="GO:0016787">
    <property type="term" value="F:hydrolase activity"/>
    <property type="evidence" value="ECO:0007669"/>
    <property type="project" value="UniProtKB-KW"/>
</dbReference>
<gene>
    <name evidence="3" type="ORF">BWX89_00611</name>
</gene>
<protein>
    <recommendedName>
        <fullName evidence="4">Alpha glucuronidase N-terminal domain-containing protein</fullName>
    </recommendedName>
</protein>
<name>A0A1V6CBL5_UNCT6</name>
<keyword evidence="2" id="KW-1133">Transmembrane helix</keyword>
<dbReference type="AlphaFoldDB" id="A0A1V6CBL5"/>
<dbReference type="GO" id="GO:0005975">
    <property type="term" value="P:carbohydrate metabolic process"/>
    <property type="evidence" value="ECO:0007669"/>
    <property type="project" value="UniProtKB-ARBA"/>
</dbReference>
<evidence type="ECO:0000256" key="2">
    <source>
        <dbReference type="SAM" id="Phobius"/>
    </source>
</evidence>
<organism evidence="3">
    <name type="scientific">candidate division TA06 bacterium ADurb.Bin131</name>
    <dbReference type="NCBI Taxonomy" id="1852827"/>
    <lineage>
        <taxon>Bacteria</taxon>
        <taxon>Bacteria division TA06</taxon>
    </lineage>
</organism>
<proteinExistence type="predicted"/>
<dbReference type="Gene3D" id="3.30.379.10">
    <property type="entry name" value="Chitobiase/beta-hexosaminidase domain 2-like"/>
    <property type="match status" value="1"/>
</dbReference>